<evidence type="ECO:0000313" key="1">
    <source>
        <dbReference type="EMBL" id="AGY48105.1"/>
    </source>
</evidence>
<dbReference type="Pfam" id="PF21825">
    <property type="entry name" value="crAss001_48"/>
    <property type="match status" value="1"/>
</dbReference>
<dbReference type="RefSeq" id="YP_009007606.1">
    <property type="nucleotide sequence ID" value="NC_023581.1"/>
</dbReference>
<accession>U5PVT7</accession>
<sequence length="161" mass="18660">MSNKVTQDDIDNILTTRVTIYTKHITTPTPYVEATAWLDNQFILDTAISKAVDPANFDLELGTKYARDAVLRKATDKLWQMEGYLLHNQINKERASTFLTRLKDEYNEVNARATKLAAFLQKGQPDNINTDDWEDLTEQYMHQSRYEEVLAKRLRKLGHPV</sequence>
<reference evidence="1 2" key="1">
    <citation type="journal article" date="2013" name="Genome Announc.">
        <title>Complete Genome of Acinetobacter baumannii N4-Like Podophage Presley.</title>
        <authorList>
            <person name="Farmer N.G."/>
            <person name="Wood T.L."/>
            <person name="Chamakura K.R."/>
            <person name="Kuty Everett G.F."/>
        </authorList>
    </citation>
    <scope>NUCLEOTIDE SEQUENCE [LARGE SCALE GENOMIC DNA]</scope>
</reference>
<dbReference type="OrthoDB" id="20098at10239"/>
<dbReference type="Pfam" id="PF13876">
    <property type="entry name" value="Phage_gp49_66"/>
    <property type="match status" value="1"/>
</dbReference>
<dbReference type="Proteomes" id="UP000017656">
    <property type="component" value="Segment"/>
</dbReference>
<evidence type="ECO:0000313" key="2">
    <source>
        <dbReference type="Proteomes" id="UP000017656"/>
    </source>
</evidence>
<dbReference type="InterPro" id="IPR054052">
    <property type="entry name" value="Y16Q-like"/>
</dbReference>
<dbReference type="KEGG" id="vg:18504176"/>
<proteinExistence type="predicted"/>
<name>U5PVT7_9CAUD</name>
<keyword evidence="2" id="KW-1185">Reference proteome</keyword>
<dbReference type="InterPro" id="IPR025915">
    <property type="entry name" value="Phage_gp49_66"/>
</dbReference>
<organism evidence="1 2">
    <name type="scientific">Acinetobacter phage Presley</name>
    <dbReference type="NCBI Taxonomy" id="1406780"/>
    <lineage>
        <taxon>Viruses</taxon>
        <taxon>Duplodnaviria</taxon>
        <taxon>Heunggongvirae</taxon>
        <taxon>Uroviricota</taxon>
        <taxon>Caudoviricetes</taxon>
        <taxon>Schitoviridae</taxon>
        <taxon>Presleyvirus</taxon>
        <taxon>Presleyvirus presley</taxon>
    </lineage>
</organism>
<protein>
    <submittedName>
        <fullName evidence="1">Uncharacterized protein</fullName>
    </submittedName>
</protein>
<gene>
    <name evidence="1" type="ORF">Presley_38</name>
</gene>
<dbReference type="GeneID" id="18504176"/>
<dbReference type="EMBL" id="KF669658">
    <property type="protein sequence ID" value="AGY48105.1"/>
    <property type="molecule type" value="Genomic_DNA"/>
</dbReference>